<dbReference type="PRINTS" id="PR00385">
    <property type="entry name" value="P450"/>
</dbReference>
<dbReference type="AlphaFoldDB" id="A0AA38T2L4"/>
<dbReference type="InterPro" id="IPR002401">
    <property type="entry name" value="Cyt_P450_E_grp-I"/>
</dbReference>
<dbReference type="PRINTS" id="PR00463">
    <property type="entry name" value="EP450I"/>
</dbReference>
<keyword evidence="8" id="KW-0472">Membrane</keyword>
<comment type="similarity">
    <text evidence="2">Belongs to the cytochrome P450 family.</text>
</comment>
<keyword evidence="8" id="KW-0812">Transmembrane</keyword>
<dbReference type="FunFam" id="1.10.630.10:FF:000007">
    <property type="entry name" value="Cytochrome P450 76C4"/>
    <property type="match status" value="2"/>
</dbReference>
<evidence type="ECO:0000256" key="4">
    <source>
        <dbReference type="ARBA" id="ARBA00022723"/>
    </source>
</evidence>
<keyword evidence="5" id="KW-0560">Oxidoreductase</keyword>
<dbReference type="Pfam" id="PF00067">
    <property type="entry name" value="p450"/>
    <property type="match status" value="2"/>
</dbReference>
<name>A0AA38T2L4_9ASTR</name>
<dbReference type="Proteomes" id="UP001172457">
    <property type="component" value="Chromosome 4"/>
</dbReference>
<comment type="caution">
    <text evidence="9">The sequence shown here is derived from an EMBL/GenBank/DDBJ whole genome shotgun (WGS) entry which is preliminary data.</text>
</comment>
<comment type="cofactor">
    <cofactor evidence="1 7">
        <name>heme</name>
        <dbReference type="ChEBI" id="CHEBI:30413"/>
    </cofactor>
</comment>
<dbReference type="Gene3D" id="1.10.630.10">
    <property type="entry name" value="Cytochrome P450"/>
    <property type="match status" value="2"/>
</dbReference>
<dbReference type="GO" id="GO:0020037">
    <property type="term" value="F:heme binding"/>
    <property type="evidence" value="ECO:0007669"/>
    <property type="project" value="InterPro"/>
</dbReference>
<keyword evidence="3 7" id="KW-0349">Heme</keyword>
<evidence type="ECO:0000313" key="9">
    <source>
        <dbReference type="EMBL" id="KAJ9553245.1"/>
    </source>
</evidence>
<evidence type="ECO:0000256" key="5">
    <source>
        <dbReference type="ARBA" id="ARBA00023002"/>
    </source>
</evidence>
<evidence type="ECO:0000256" key="6">
    <source>
        <dbReference type="ARBA" id="ARBA00023004"/>
    </source>
</evidence>
<evidence type="ECO:0000256" key="7">
    <source>
        <dbReference type="PIRSR" id="PIRSR602401-1"/>
    </source>
</evidence>
<evidence type="ECO:0000256" key="1">
    <source>
        <dbReference type="ARBA" id="ARBA00001971"/>
    </source>
</evidence>
<dbReference type="GO" id="GO:0005506">
    <property type="term" value="F:iron ion binding"/>
    <property type="evidence" value="ECO:0007669"/>
    <property type="project" value="InterPro"/>
</dbReference>
<dbReference type="PANTHER" id="PTHR47950">
    <property type="entry name" value="CYTOCHROME P450, FAMILY 76, SUBFAMILY C, POLYPEPTIDE 5-RELATED"/>
    <property type="match status" value="1"/>
</dbReference>
<gene>
    <name evidence="9" type="ORF">OSB04_017290</name>
</gene>
<feature type="binding site" description="axial binding residue" evidence="7">
    <location>
        <position position="885"/>
    </location>
    <ligand>
        <name>heme</name>
        <dbReference type="ChEBI" id="CHEBI:30413"/>
    </ligand>
    <ligandPart>
        <name>Fe</name>
        <dbReference type="ChEBI" id="CHEBI:18248"/>
    </ligandPart>
</feature>
<dbReference type="SUPFAM" id="SSF48264">
    <property type="entry name" value="Cytochrome P450"/>
    <property type="match status" value="2"/>
</dbReference>
<feature type="transmembrane region" description="Helical" evidence="8">
    <location>
        <begin position="12"/>
        <end position="32"/>
    </location>
</feature>
<sequence>MDITSFLKDNNLSVPFFVLSSIFFLLLVIKLAKPTSSKKLPPGPRGLPIIGNLHQVGDRPHVSTAKFAKEYGPLISLRLGKQILVVASSPDAAREILKTQDRFLSSRVVPTAFQQPSLIPHSLIWSDCNQTWKGLRTLCRTELFSAKALESHSRLREQKLGHLVDFLHKNQGQVINLEDVVFITLFNTLTSIIFSRDFLDLKDVHGTRDGLKESLHKIIEYGGIIKDFGSFFPIFDRFDLQGIRKGTMKQYNKTFAYWEDIIEERRAHVNSPTWSSENAESFLDRMLENGFSNDQINQLVTELFVAGTNTTSSSVVWAMTELVRHKEVMSKIAEEIKREINTDKISDSQLSKLPYLQASIKEAMRLHPPVPLLLPHMAAETCEVMNYTIPKNSKIFVNLWAMGRDPKVWDDPLSFKPERFIGSKMDIKGQDFELLPFGSGRRMCPGMPSDNNFSTPFFALSSILFLFLIIKLAKPTSSKKLPPGPPGLPIIGNLHQVGDRPHVSTAKFAKEYGPLISLRLGKQILVVASSPEAAMEILKTQDRFLSSRVVPTAFQQPSLIPHSVIWSDCNQTWKSLRTLCRTELFSAKALESHSRLREQKLSHLLDFLHKKQGQVMNLEDVVFITLFNTLTSIIFSRDFLDLKDVHGTRDGLNESLHKIIEYGGIIKDFGSFFPIFERFDLQGIRKGTMRQYKKTFAYWEDIIEEIRAHVNSPTWSSENAQSFLDRMLENNFSNDQINQLVTELFVAGTNTTTSSVVWAMTELVRHKEVMSKIAEEIKREIDTDKISDSQLSKLPYLQASIKEAMRLHPPVPLLLPHMAAETCEVMNYTIPKNSKIFVNLWAMGRDPKVWDDALSFKPERFIGSKLDIKGQDFELLPFGSGRRMCPGMPSGIKSVQLILASLIREFDLVLPNDVDPMKLDMSDKFGIALKMEKPLKVIFKSKQEHE</sequence>
<dbReference type="GO" id="GO:0004497">
    <property type="term" value="F:monooxygenase activity"/>
    <property type="evidence" value="ECO:0007669"/>
    <property type="project" value="InterPro"/>
</dbReference>
<evidence type="ECO:0008006" key="11">
    <source>
        <dbReference type="Google" id="ProtNLM"/>
    </source>
</evidence>
<dbReference type="InterPro" id="IPR036396">
    <property type="entry name" value="Cyt_P450_sf"/>
</dbReference>
<dbReference type="EMBL" id="JARYMX010000004">
    <property type="protein sequence ID" value="KAJ9553245.1"/>
    <property type="molecule type" value="Genomic_DNA"/>
</dbReference>
<dbReference type="InterPro" id="IPR017972">
    <property type="entry name" value="Cyt_P450_CS"/>
</dbReference>
<dbReference type="PROSITE" id="PS00086">
    <property type="entry name" value="CYTOCHROME_P450"/>
    <property type="match status" value="2"/>
</dbReference>
<keyword evidence="10" id="KW-1185">Reference proteome</keyword>
<dbReference type="PANTHER" id="PTHR47950:SF49">
    <property type="entry name" value="CYTOCHROME P450"/>
    <property type="match status" value="1"/>
</dbReference>
<organism evidence="9 10">
    <name type="scientific">Centaurea solstitialis</name>
    <name type="common">yellow star-thistle</name>
    <dbReference type="NCBI Taxonomy" id="347529"/>
    <lineage>
        <taxon>Eukaryota</taxon>
        <taxon>Viridiplantae</taxon>
        <taxon>Streptophyta</taxon>
        <taxon>Embryophyta</taxon>
        <taxon>Tracheophyta</taxon>
        <taxon>Spermatophyta</taxon>
        <taxon>Magnoliopsida</taxon>
        <taxon>eudicotyledons</taxon>
        <taxon>Gunneridae</taxon>
        <taxon>Pentapetalae</taxon>
        <taxon>asterids</taxon>
        <taxon>campanulids</taxon>
        <taxon>Asterales</taxon>
        <taxon>Asteraceae</taxon>
        <taxon>Carduoideae</taxon>
        <taxon>Cardueae</taxon>
        <taxon>Centaureinae</taxon>
        <taxon>Centaurea</taxon>
    </lineage>
</organism>
<keyword evidence="6 7" id="KW-0408">Iron</keyword>
<proteinExistence type="inferred from homology"/>
<evidence type="ECO:0000313" key="10">
    <source>
        <dbReference type="Proteomes" id="UP001172457"/>
    </source>
</evidence>
<evidence type="ECO:0000256" key="3">
    <source>
        <dbReference type="ARBA" id="ARBA00022617"/>
    </source>
</evidence>
<dbReference type="GO" id="GO:0016705">
    <property type="term" value="F:oxidoreductase activity, acting on paired donors, with incorporation or reduction of molecular oxygen"/>
    <property type="evidence" value="ECO:0007669"/>
    <property type="project" value="InterPro"/>
</dbReference>
<keyword evidence="8" id="KW-1133">Transmembrane helix</keyword>
<protein>
    <recommendedName>
        <fullName evidence="11">Cytochrome P450</fullName>
    </recommendedName>
</protein>
<evidence type="ECO:0000256" key="8">
    <source>
        <dbReference type="SAM" id="Phobius"/>
    </source>
</evidence>
<dbReference type="InterPro" id="IPR001128">
    <property type="entry name" value="Cyt_P450"/>
</dbReference>
<accession>A0AA38T2L4</accession>
<evidence type="ECO:0000256" key="2">
    <source>
        <dbReference type="ARBA" id="ARBA00010617"/>
    </source>
</evidence>
<keyword evidence="4 7" id="KW-0479">Metal-binding</keyword>
<reference evidence="9" key="1">
    <citation type="submission" date="2023-03" db="EMBL/GenBank/DDBJ databases">
        <title>Chromosome-scale reference genome and RAD-based genetic map of yellow starthistle (Centaurea solstitialis) reveal putative structural variation and QTLs associated with invader traits.</title>
        <authorList>
            <person name="Reatini B."/>
            <person name="Cang F.A."/>
            <person name="Jiang Q."/>
            <person name="Mckibben M.T.W."/>
            <person name="Barker M.S."/>
            <person name="Rieseberg L.H."/>
            <person name="Dlugosch K.M."/>
        </authorList>
    </citation>
    <scope>NUCLEOTIDE SEQUENCE</scope>
    <source>
        <strain evidence="9">CAN-66</strain>
        <tissue evidence="9">Leaf</tissue>
    </source>
</reference>